<dbReference type="Pfam" id="PF12849">
    <property type="entry name" value="PBP_like_2"/>
    <property type="match status" value="1"/>
</dbReference>
<gene>
    <name evidence="4" type="ORF">ACFY35_18330</name>
</gene>
<dbReference type="Gene3D" id="3.40.190.10">
    <property type="entry name" value="Periplasmic binding protein-like II"/>
    <property type="match status" value="2"/>
</dbReference>
<organism evidence="4 5">
    <name type="scientific">Paractinoplanes globisporus</name>
    <dbReference type="NCBI Taxonomy" id="113565"/>
    <lineage>
        <taxon>Bacteria</taxon>
        <taxon>Bacillati</taxon>
        <taxon>Actinomycetota</taxon>
        <taxon>Actinomycetes</taxon>
        <taxon>Micromonosporales</taxon>
        <taxon>Micromonosporaceae</taxon>
        <taxon>Paractinoplanes</taxon>
    </lineage>
</organism>
<name>A0ABW6WDL9_9ACTN</name>
<evidence type="ECO:0000256" key="1">
    <source>
        <dbReference type="ARBA" id="ARBA00022729"/>
    </source>
</evidence>
<dbReference type="PANTHER" id="PTHR30570:SF1">
    <property type="entry name" value="PHOSPHATE-BINDING PROTEIN PSTS"/>
    <property type="match status" value="1"/>
</dbReference>
<dbReference type="InterPro" id="IPR050811">
    <property type="entry name" value="Phosphate_ABC_transporter"/>
</dbReference>
<keyword evidence="2" id="KW-0472">Membrane</keyword>
<feature type="transmembrane region" description="Helical" evidence="2">
    <location>
        <begin position="179"/>
        <end position="198"/>
    </location>
</feature>
<evidence type="ECO:0000313" key="5">
    <source>
        <dbReference type="Proteomes" id="UP001602245"/>
    </source>
</evidence>
<sequence>MPVVAALYEFVVKGRKRLGYRVQMDTTATNVVETDDPGVFDQLREPLVDPTLVLLRIENNGQTHIDEDDYAVLHEKKAGVTITFPDRKVVGMVVTELSDDGMRSAFEDGGGLAVQKNRILLPKVPMNRGAHYKVLAALDTDDGKRDFYAPPKVACTIKGGVTGGKIQETRSRMGTPKRVIALIGFLVAIVIAQLVVFTQSNNGAPLDCASGHVNVTGSTAFAPIVQEAAKSYQDLCPGATFAFDMRGSGEGLQFLDQAGRDGKADGQLTFSDGEKPSGMPALLPRPIAFVLFTLVVNGDTGVSDLTIDQIKQIYQGKISNWQEIGGKNLPIRLISRNPGSGTRNAFQRRILGGIREPGTNSDDCHNRDPGSPLGVVRCARDSTDAVLRTVADVPGAMGYSELGAATDRKGLTAIHIDGHPATVVEADHGTYPFWETEFGYTVGEPRANSLAASFLRYLTNQVGADIIRSHGDRPCAELANPQLCRPT</sequence>
<reference evidence="4 5" key="1">
    <citation type="submission" date="2024-10" db="EMBL/GenBank/DDBJ databases">
        <title>The Natural Products Discovery Center: Release of the First 8490 Sequenced Strains for Exploring Actinobacteria Biosynthetic Diversity.</title>
        <authorList>
            <person name="Kalkreuter E."/>
            <person name="Kautsar S.A."/>
            <person name="Yang D."/>
            <person name="Bader C.D."/>
            <person name="Teijaro C.N."/>
            <person name="Fluegel L."/>
            <person name="Davis C.M."/>
            <person name="Simpson J.R."/>
            <person name="Lauterbach L."/>
            <person name="Steele A.D."/>
            <person name="Gui C."/>
            <person name="Meng S."/>
            <person name="Li G."/>
            <person name="Viehrig K."/>
            <person name="Ye F."/>
            <person name="Su P."/>
            <person name="Kiefer A.F."/>
            <person name="Nichols A."/>
            <person name="Cepeda A.J."/>
            <person name="Yan W."/>
            <person name="Fan B."/>
            <person name="Jiang Y."/>
            <person name="Adhikari A."/>
            <person name="Zheng C.-J."/>
            <person name="Schuster L."/>
            <person name="Cowan T.M."/>
            <person name="Smanski M.J."/>
            <person name="Chevrette M.G."/>
            <person name="De Carvalho L.P.S."/>
            <person name="Shen B."/>
        </authorList>
    </citation>
    <scope>NUCLEOTIDE SEQUENCE [LARGE SCALE GENOMIC DNA]</scope>
    <source>
        <strain evidence="4 5">NPDC000087</strain>
    </source>
</reference>
<dbReference type="RefSeq" id="WP_211216736.1">
    <property type="nucleotide sequence ID" value="NZ_JBIAZU010000003.1"/>
</dbReference>
<accession>A0ABW6WDL9</accession>
<keyword evidence="1" id="KW-0732">Signal</keyword>
<comment type="caution">
    <text evidence="4">The sequence shown here is derived from an EMBL/GenBank/DDBJ whole genome shotgun (WGS) entry which is preliminary data.</text>
</comment>
<protein>
    <submittedName>
        <fullName evidence="4">PstS family phosphate ABC transporter substrate-binding protein</fullName>
    </submittedName>
</protein>
<proteinExistence type="predicted"/>
<dbReference type="SUPFAM" id="SSF53850">
    <property type="entry name" value="Periplasmic binding protein-like II"/>
    <property type="match status" value="1"/>
</dbReference>
<dbReference type="EMBL" id="JBIAZU010000003">
    <property type="protein sequence ID" value="MFF5291403.1"/>
    <property type="molecule type" value="Genomic_DNA"/>
</dbReference>
<dbReference type="Proteomes" id="UP001602245">
    <property type="component" value="Unassembled WGS sequence"/>
</dbReference>
<keyword evidence="2" id="KW-0812">Transmembrane</keyword>
<evidence type="ECO:0000259" key="3">
    <source>
        <dbReference type="Pfam" id="PF12849"/>
    </source>
</evidence>
<keyword evidence="5" id="KW-1185">Reference proteome</keyword>
<keyword evidence="2" id="KW-1133">Transmembrane helix</keyword>
<evidence type="ECO:0000313" key="4">
    <source>
        <dbReference type="EMBL" id="MFF5291403.1"/>
    </source>
</evidence>
<feature type="domain" description="PBP" evidence="3">
    <location>
        <begin position="205"/>
        <end position="460"/>
    </location>
</feature>
<dbReference type="PANTHER" id="PTHR30570">
    <property type="entry name" value="PERIPLASMIC PHOSPHATE BINDING COMPONENT OF PHOSPHATE ABC TRANSPORTER"/>
    <property type="match status" value="1"/>
</dbReference>
<dbReference type="InterPro" id="IPR024370">
    <property type="entry name" value="PBP_domain"/>
</dbReference>
<evidence type="ECO:0000256" key="2">
    <source>
        <dbReference type="SAM" id="Phobius"/>
    </source>
</evidence>